<accession>A0A8J3KRM8</accession>
<reference evidence="2 3" key="1">
    <citation type="submission" date="2021-01" db="EMBL/GenBank/DDBJ databases">
        <title>Whole genome shotgun sequence of Catellatospora coxensis NBRC 107359.</title>
        <authorList>
            <person name="Komaki H."/>
            <person name="Tamura T."/>
        </authorList>
    </citation>
    <scope>NUCLEOTIDE SEQUENCE [LARGE SCALE GENOMIC DNA]</scope>
    <source>
        <strain evidence="2 3">NBRC 107359</strain>
    </source>
</reference>
<evidence type="ECO:0000313" key="3">
    <source>
        <dbReference type="Proteomes" id="UP000630887"/>
    </source>
</evidence>
<name>A0A8J3KRM8_9ACTN</name>
<dbReference type="AlphaFoldDB" id="A0A8J3KRM8"/>
<keyword evidence="1" id="KW-0812">Transmembrane</keyword>
<sequence>MDHYRGGDASPNGEIIPVRRAARRRSGRGGGIVAKPKRGVVIGASALALIGAVFFVVAAINVGDEVYCDAKPMRPSDVCLEVAEDGRKTYNTYPELKAEQDALRPVLLGALSGVGGLFLLAAGGFLVAGSRENRKERAQIEAAAAWMRAG</sequence>
<dbReference type="Proteomes" id="UP000630887">
    <property type="component" value="Unassembled WGS sequence"/>
</dbReference>
<comment type="caution">
    <text evidence="2">The sequence shown here is derived from an EMBL/GenBank/DDBJ whole genome shotgun (WGS) entry which is preliminary data.</text>
</comment>
<feature type="transmembrane region" description="Helical" evidence="1">
    <location>
        <begin position="40"/>
        <end position="63"/>
    </location>
</feature>
<gene>
    <name evidence="2" type="ORF">Cco03nite_45420</name>
</gene>
<evidence type="ECO:0000313" key="2">
    <source>
        <dbReference type="EMBL" id="GIG07842.1"/>
    </source>
</evidence>
<proteinExistence type="predicted"/>
<evidence type="ECO:0000256" key="1">
    <source>
        <dbReference type="SAM" id="Phobius"/>
    </source>
</evidence>
<organism evidence="2 3">
    <name type="scientific">Catellatospora coxensis</name>
    <dbReference type="NCBI Taxonomy" id="310354"/>
    <lineage>
        <taxon>Bacteria</taxon>
        <taxon>Bacillati</taxon>
        <taxon>Actinomycetota</taxon>
        <taxon>Actinomycetes</taxon>
        <taxon>Micromonosporales</taxon>
        <taxon>Micromonosporaceae</taxon>
        <taxon>Catellatospora</taxon>
    </lineage>
</organism>
<keyword evidence="3" id="KW-1185">Reference proteome</keyword>
<protein>
    <submittedName>
        <fullName evidence="2">Uncharacterized protein</fullName>
    </submittedName>
</protein>
<keyword evidence="1" id="KW-0472">Membrane</keyword>
<dbReference type="EMBL" id="BONI01000039">
    <property type="protein sequence ID" value="GIG07842.1"/>
    <property type="molecule type" value="Genomic_DNA"/>
</dbReference>
<keyword evidence="1" id="KW-1133">Transmembrane helix</keyword>
<feature type="transmembrane region" description="Helical" evidence="1">
    <location>
        <begin position="106"/>
        <end position="128"/>
    </location>
</feature>